<organism evidence="4 5">
    <name type="scientific">Streptomyces monticola</name>
    <dbReference type="NCBI Taxonomy" id="2666263"/>
    <lineage>
        <taxon>Bacteria</taxon>
        <taxon>Bacillati</taxon>
        <taxon>Actinomycetota</taxon>
        <taxon>Actinomycetes</taxon>
        <taxon>Kitasatosporales</taxon>
        <taxon>Streptomycetaceae</taxon>
        <taxon>Streptomyces</taxon>
    </lineage>
</organism>
<feature type="domain" description="Amidase" evidence="3">
    <location>
        <begin position="64"/>
        <end position="494"/>
    </location>
</feature>
<gene>
    <name evidence="4" type="ORF">ACFQVC_16570</name>
</gene>
<dbReference type="InterPro" id="IPR020556">
    <property type="entry name" value="Amidase_CS"/>
</dbReference>
<keyword evidence="5" id="KW-1185">Reference proteome</keyword>
<proteinExistence type="inferred from homology"/>
<dbReference type="SUPFAM" id="SSF75304">
    <property type="entry name" value="Amidase signature (AS) enzymes"/>
    <property type="match status" value="1"/>
</dbReference>
<dbReference type="RefSeq" id="WP_381831197.1">
    <property type="nucleotide sequence ID" value="NZ_JBHTCF010000006.1"/>
</dbReference>
<reference evidence="5" key="1">
    <citation type="journal article" date="2019" name="Int. J. Syst. Evol. Microbiol.">
        <title>The Global Catalogue of Microorganisms (GCM) 10K type strain sequencing project: providing services to taxonomists for standard genome sequencing and annotation.</title>
        <authorList>
            <consortium name="The Broad Institute Genomics Platform"/>
            <consortium name="The Broad Institute Genome Sequencing Center for Infectious Disease"/>
            <person name="Wu L."/>
            <person name="Ma J."/>
        </authorList>
    </citation>
    <scope>NUCLEOTIDE SEQUENCE [LARGE SCALE GENOMIC DNA]</scope>
    <source>
        <strain evidence="5">SYNS20</strain>
    </source>
</reference>
<dbReference type="InterPro" id="IPR023631">
    <property type="entry name" value="Amidase_dom"/>
</dbReference>
<dbReference type="Proteomes" id="UP001596523">
    <property type="component" value="Unassembled WGS sequence"/>
</dbReference>
<dbReference type="PROSITE" id="PS00571">
    <property type="entry name" value="AMIDASES"/>
    <property type="match status" value="1"/>
</dbReference>
<feature type="compositionally biased region" description="Low complexity" evidence="2">
    <location>
        <begin position="1"/>
        <end position="22"/>
    </location>
</feature>
<dbReference type="Pfam" id="PF01425">
    <property type="entry name" value="Amidase"/>
    <property type="match status" value="1"/>
</dbReference>
<evidence type="ECO:0000256" key="1">
    <source>
        <dbReference type="ARBA" id="ARBA00009199"/>
    </source>
</evidence>
<name>A0ABW2JKF5_9ACTN</name>
<dbReference type="PANTHER" id="PTHR11895:SF7">
    <property type="entry name" value="GLUTAMYL-TRNA(GLN) AMIDOTRANSFERASE SUBUNIT A, MITOCHONDRIAL"/>
    <property type="match status" value="1"/>
</dbReference>
<accession>A0ABW2JKF5</accession>
<evidence type="ECO:0000256" key="2">
    <source>
        <dbReference type="SAM" id="MobiDB-lite"/>
    </source>
</evidence>
<sequence>MDAAGTDAAGTDAGNAAADAMDGSGGDRSGGDGSGGDGSGGDGLGGDGLALAAAVRKGEVSPVELVERGLRLIEAYDDRLGAFVTVTAEPALAEARAAERRIAADGPEGLPPFFGVPTAVKDLTPTAGIRTTFGSRVYADHVPDADAHSVIRLKAAGAISLGKTNTPEFGLTAFTENTVRGSARTPWDTTRSAGGSSGGAAAAVAAGIVPFAHGSDGGGSIRIPASACGIFGLKPSRGRISPAPDANVAGLAVEGPLTRTVRDAAALLDALAGPAPGDSYWAPPLPPGETFLPYTERDPGRLRIARFADLGPDGGSADPDCLAAYEEATRLLVSLGHEVEELPNPFTQGLSRLFFATWAVQSLRMPVREQDEHLLLPVTRWWRARGREIEGERFYAALAGLQTLTRSVVTALQPYDAVLTPTLGLPPQPPEFFAAATEDEVLGLLRRQTLFTPYTGGWNATGQPAASLPLYWNAAGLPIGVTLAGRPAGEAQLLSLCAQLEAARPWSHRRPAVFGLR</sequence>
<feature type="compositionally biased region" description="Gly residues" evidence="2">
    <location>
        <begin position="23"/>
        <end position="43"/>
    </location>
</feature>
<dbReference type="PANTHER" id="PTHR11895">
    <property type="entry name" value="TRANSAMIDASE"/>
    <property type="match status" value="1"/>
</dbReference>
<evidence type="ECO:0000259" key="3">
    <source>
        <dbReference type="Pfam" id="PF01425"/>
    </source>
</evidence>
<feature type="region of interest" description="Disordered" evidence="2">
    <location>
        <begin position="1"/>
        <end position="43"/>
    </location>
</feature>
<dbReference type="InterPro" id="IPR000120">
    <property type="entry name" value="Amidase"/>
</dbReference>
<evidence type="ECO:0000313" key="4">
    <source>
        <dbReference type="EMBL" id="MFC7305827.1"/>
    </source>
</evidence>
<comment type="similarity">
    <text evidence="1">Belongs to the amidase family.</text>
</comment>
<dbReference type="InterPro" id="IPR036928">
    <property type="entry name" value="AS_sf"/>
</dbReference>
<dbReference type="EMBL" id="JBHTCF010000006">
    <property type="protein sequence ID" value="MFC7305827.1"/>
    <property type="molecule type" value="Genomic_DNA"/>
</dbReference>
<dbReference type="Gene3D" id="3.90.1300.10">
    <property type="entry name" value="Amidase signature (AS) domain"/>
    <property type="match status" value="1"/>
</dbReference>
<evidence type="ECO:0000313" key="5">
    <source>
        <dbReference type="Proteomes" id="UP001596523"/>
    </source>
</evidence>
<comment type="caution">
    <text evidence="4">The sequence shown here is derived from an EMBL/GenBank/DDBJ whole genome shotgun (WGS) entry which is preliminary data.</text>
</comment>
<protein>
    <submittedName>
        <fullName evidence="4">Amidase</fullName>
    </submittedName>
</protein>